<dbReference type="SUPFAM" id="SSF141868">
    <property type="entry name" value="EAL domain-like"/>
    <property type="match status" value="1"/>
</dbReference>
<dbReference type="Gene3D" id="3.20.20.450">
    <property type="entry name" value="EAL domain"/>
    <property type="match status" value="1"/>
</dbReference>
<dbReference type="InterPro" id="IPR050706">
    <property type="entry name" value="Cyclic-di-GMP_PDE-like"/>
</dbReference>
<dbReference type="EMBL" id="LS398552">
    <property type="protein sequence ID" value="SPR12142.1"/>
    <property type="molecule type" value="Genomic_DNA"/>
</dbReference>
<evidence type="ECO:0000259" key="1">
    <source>
        <dbReference type="PROSITE" id="PS50883"/>
    </source>
</evidence>
<gene>
    <name evidence="2" type="ORF">UT76HP_02093</name>
</gene>
<proteinExistence type="predicted"/>
<dbReference type="STRING" id="357244.OTBS_0222"/>
<dbReference type="PANTHER" id="PTHR33121:SF79">
    <property type="entry name" value="CYCLIC DI-GMP PHOSPHODIESTERASE PDED-RELATED"/>
    <property type="match status" value="1"/>
</dbReference>
<dbReference type="GeneID" id="89460003"/>
<protein>
    <submittedName>
        <fullName evidence="2">EAL domain-containing protein</fullName>
    </submittedName>
</protein>
<dbReference type="GO" id="GO:0071111">
    <property type="term" value="F:cyclic-guanylate-specific phosphodiesterase activity"/>
    <property type="evidence" value="ECO:0007669"/>
    <property type="project" value="InterPro"/>
</dbReference>
<dbReference type="CDD" id="cd01948">
    <property type="entry name" value="EAL"/>
    <property type="match status" value="1"/>
</dbReference>
<sequence>MMRHNFCSTRPWLKVTNVFDDFINHGGGVVLLIKIQNYNNLLLIAENKRLKQIFQKFKLILSTICKVYVSKHYVFQWDYYFIIVFPKIDKSKVSTIAYDIYYKSQMVTFDKDKLFLKCKISSIKFPEYGTKLLLLIKYLKSYLDDSSFLGYYSEFNFLEFTTGLKKEFEALALFKEAQMSEKLLFAYQPIVESRTGKILYYECLLRILDDANKLTSAEPFILLAEKNGFINVIDKMVLQFAIKELSSVPDLTLAINISNIGVLDSSLIAMADELLSSYPVADRLTIEITETAFNNDVIKTIEFIEAMHNKGCQVAIDDFGAGFFSFKHLQMLQVDIIKIGGCFIRDINDNYYNKSIVKTLVETAAGRGIETVAEFVENGQIAKILMDINVNYMQGNFFAPAMHYKPWNSG</sequence>
<dbReference type="InterPro" id="IPR035919">
    <property type="entry name" value="EAL_sf"/>
</dbReference>
<reference evidence="3" key="1">
    <citation type="submission" date="2018-03" db="EMBL/GenBank/DDBJ databases">
        <authorList>
            <person name="Batty M. E."/>
            <person name="Batty M E."/>
        </authorList>
    </citation>
    <scope>NUCLEOTIDE SEQUENCE [LARGE SCALE GENOMIC DNA]</scope>
</reference>
<evidence type="ECO:0000313" key="2">
    <source>
        <dbReference type="EMBL" id="SPR12142.1"/>
    </source>
</evidence>
<dbReference type="PROSITE" id="PS50883">
    <property type="entry name" value="EAL"/>
    <property type="match status" value="1"/>
</dbReference>
<dbReference type="SMART" id="SM00052">
    <property type="entry name" value="EAL"/>
    <property type="match status" value="1"/>
</dbReference>
<dbReference type="Pfam" id="PF00563">
    <property type="entry name" value="EAL"/>
    <property type="match status" value="1"/>
</dbReference>
<organism evidence="2 3">
    <name type="scientific">Orientia tsutsugamushi</name>
    <name type="common">Rickettsia tsutsugamushi</name>
    <dbReference type="NCBI Taxonomy" id="784"/>
    <lineage>
        <taxon>Bacteria</taxon>
        <taxon>Pseudomonadati</taxon>
        <taxon>Pseudomonadota</taxon>
        <taxon>Alphaproteobacteria</taxon>
        <taxon>Rickettsiales</taxon>
        <taxon>Rickettsiaceae</taxon>
        <taxon>Rickettsieae</taxon>
        <taxon>Orientia</taxon>
    </lineage>
</organism>
<dbReference type="PANTHER" id="PTHR33121">
    <property type="entry name" value="CYCLIC DI-GMP PHOSPHODIESTERASE PDEF"/>
    <property type="match status" value="1"/>
</dbReference>
<feature type="domain" description="EAL" evidence="1">
    <location>
        <begin position="167"/>
        <end position="410"/>
    </location>
</feature>
<accession>A0A2U3RG00</accession>
<dbReference type="RefSeq" id="WP_045919338.1">
    <property type="nucleotide sequence ID" value="NZ_LS398552.1"/>
</dbReference>
<dbReference type="AlphaFoldDB" id="A0A2U3RG00"/>
<dbReference type="InterPro" id="IPR001633">
    <property type="entry name" value="EAL_dom"/>
</dbReference>
<dbReference type="Proteomes" id="UP000244943">
    <property type="component" value="Chromosome I"/>
</dbReference>
<name>A0A2U3RG00_ORITS</name>
<evidence type="ECO:0000313" key="3">
    <source>
        <dbReference type="Proteomes" id="UP000244943"/>
    </source>
</evidence>